<proteinExistence type="predicted"/>
<organism evidence="1 2">
    <name type="scientific">Pogonophryne albipinna</name>
    <dbReference type="NCBI Taxonomy" id="1090488"/>
    <lineage>
        <taxon>Eukaryota</taxon>
        <taxon>Metazoa</taxon>
        <taxon>Chordata</taxon>
        <taxon>Craniata</taxon>
        <taxon>Vertebrata</taxon>
        <taxon>Euteleostomi</taxon>
        <taxon>Actinopterygii</taxon>
        <taxon>Neopterygii</taxon>
        <taxon>Teleostei</taxon>
        <taxon>Neoteleostei</taxon>
        <taxon>Acanthomorphata</taxon>
        <taxon>Eupercaria</taxon>
        <taxon>Perciformes</taxon>
        <taxon>Notothenioidei</taxon>
        <taxon>Pogonophryne</taxon>
    </lineage>
</organism>
<dbReference type="Proteomes" id="UP001219934">
    <property type="component" value="Unassembled WGS sequence"/>
</dbReference>
<reference evidence="1" key="1">
    <citation type="submission" date="2022-11" db="EMBL/GenBank/DDBJ databases">
        <title>Chromosome-level genome of Pogonophryne albipinna.</title>
        <authorList>
            <person name="Jo E."/>
        </authorList>
    </citation>
    <scope>NUCLEOTIDE SEQUENCE</scope>
    <source>
        <strain evidence="1">SGF0006</strain>
        <tissue evidence="1">Muscle</tissue>
    </source>
</reference>
<comment type="caution">
    <text evidence="1">The sequence shown here is derived from an EMBL/GenBank/DDBJ whole genome shotgun (WGS) entry which is preliminary data.</text>
</comment>
<feature type="non-terminal residue" evidence="1">
    <location>
        <position position="1"/>
    </location>
</feature>
<evidence type="ECO:0000313" key="2">
    <source>
        <dbReference type="Proteomes" id="UP001219934"/>
    </source>
</evidence>
<gene>
    <name evidence="1" type="ORF">JOQ06_008852</name>
</gene>
<keyword evidence="2" id="KW-1185">Reference proteome</keyword>
<name>A0AAD6BL31_9TELE</name>
<sequence length="147" mass="16339">MAALQHILTCLCSTHNLLEQEAAGVCSETPDIHSLRNIPAGARCLATKQRGVNTGFKTVFKTNTRCCVDFAMMELVRFYPAAPNGWLSIARNEHHRDEVKSLKGLSGQHMQPSQDVRPQAAFPLAHLPPPPLQTQLLWLRASFLPEE</sequence>
<accession>A0AAD6BL31</accession>
<protein>
    <submittedName>
        <fullName evidence="1">Uncharacterized protein</fullName>
    </submittedName>
</protein>
<evidence type="ECO:0000313" key="1">
    <source>
        <dbReference type="EMBL" id="KAJ4946807.1"/>
    </source>
</evidence>
<dbReference type="EMBL" id="JAPTMU010000002">
    <property type="protein sequence ID" value="KAJ4946807.1"/>
    <property type="molecule type" value="Genomic_DNA"/>
</dbReference>
<dbReference type="AlphaFoldDB" id="A0AAD6BL31"/>